<dbReference type="EMBL" id="VKHP01000189">
    <property type="protein sequence ID" value="NEV00650.1"/>
    <property type="molecule type" value="Genomic_DNA"/>
</dbReference>
<keyword evidence="1" id="KW-0732">Signal</keyword>
<gene>
    <name evidence="2" type="ORF">FNJ47_33790</name>
</gene>
<accession>A0A6P1BR30</accession>
<evidence type="ECO:0000313" key="3">
    <source>
        <dbReference type="Proteomes" id="UP000468531"/>
    </source>
</evidence>
<evidence type="ECO:0000313" key="2">
    <source>
        <dbReference type="EMBL" id="NEV00650.1"/>
    </source>
</evidence>
<proteinExistence type="predicted"/>
<dbReference type="AlphaFoldDB" id="A0A6P1BR30"/>
<protein>
    <recommendedName>
        <fullName evidence="4">Lipocalin-like domain-containing protein</fullName>
    </recommendedName>
</protein>
<evidence type="ECO:0008006" key="4">
    <source>
        <dbReference type="Google" id="ProtNLM"/>
    </source>
</evidence>
<sequence>MARSFFLALFSSLSLWTSVLTIHPSQAAAFSSTFSGFQGAWSGSGDISLSDGSRERIRCKATYRTSEGGTRLQQTLRCAGDSYRVDLNSDLTSVDGRVTGSWSESGRGVSGSIAGHEVGGSITAVADAPGFTANLSLSTRGNHQTFLLSSQGDIRSVSLTMVRR</sequence>
<dbReference type="Proteomes" id="UP000468531">
    <property type="component" value="Unassembled WGS sequence"/>
</dbReference>
<comment type="caution">
    <text evidence="2">The sequence shown here is derived from an EMBL/GenBank/DDBJ whole genome shotgun (WGS) entry which is preliminary data.</text>
</comment>
<reference evidence="2 3" key="1">
    <citation type="journal article" date="2020" name="Arch. Microbiol.">
        <title>Bradyrhizobium uaiense sp. nov., a new highly efficient cowpea symbiont.</title>
        <authorList>
            <person name="Cabral Michel D."/>
            <person name="Azarias Guimaraes A."/>
            <person name="Martins da Costa E."/>
            <person name="Soares de Carvalho T."/>
            <person name="Balsanelli E."/>
            <person name="Willems A."/>
            <person name="Maltempi de Souza E."/>
            <person name="de Souza Moreira F.M."/>
        </authorList>
    </citation>
    <scope>NUCLEOTIDE SEQUENCE [LARGE SCALE GENOMIC DNA]</scope>
    <source>
        <strain evidence="2 3">UFLA 03-164</strain>
    </source>
</reference>
<feature type="signal peptide" evidence="1">
    <location>
        <begin position="1"/>
        <end position="27"/>
    </location>
</feature>
<evidence type="ECO:0000256" key="1">
    <source>
        <dbReference type="SAM" id="SignalP"/>
    </source>
</evidence>
<organism evidence="2 3">
    <name type="scientific">Bradyrhizobium uaiense</name>
    <dbReference type="NCBI Taxonomy" id="2594946"/>
    <lineage>
        <taxon>Bacteria</taxon>
        <taxon>Pseudomonadati</taxon>
        <taxon>Pseudomonadota</taxon>
        <taxon>Alphaproteobacteria</taxon>
        <taxon>Hyphomicrobiales</taxon>
        <taxon>Nitrobacteraceae</taxon>
        <taxon>Bradyrhizobium</taxon>
    </lineage>
</organism>
<keyword evidence="3" id="KW-1185">Reference proteome</keyword>
<name>A0A6P1BR30_9BRAD</name>
<feature type="chain" id="PRO_5026921473" description="Lipocalin-like domain-containing protein" evidence="1">
    <location>
        <begin position="28"/>
        <end position="164"/>
    </location>
</feature>